<feature type="compositionally biased region" description="Low complexity" evidence="2">
    <location>
        <begin position="1460"/>
        <end position="1474"/>
    </location>
</feature>
<keyword evidence="3" id="KW-1133">Transmembrane helix</keyword>
<dbReference type="EMBL" id="QCYY01003448">
    <property type="protein sequence ID" value="ROT63372.1"/>
    <property type="molecule type" value="Genomic_DNA"/>
</dbReference>
<feature type="compositionally biased region" description="Polar residues" evidence="2">
    <location>
        <begin position="1016"/>
        <end position="1033"/>
    </location>
</feature>
<dbReference type="Proteomes" id="UP000283509">
    <property type="component" value="Unassembled WGS sequence"/>
</dbReference>
<accession>A0A3R7PEM9</accession>
<evidence type="ECO:0000256" key="1">
    <source>
        <dbReference type="SAM" id="Coils"/>
    </source>
</evidence>
<gene>
    <name evidence="4" type="ORF">C7M84_018778</name>
</gene>
<protein>
    <submittedName>
        <fullName evidence="4">Uncharacterized protein</fullName>
    </submittedName>
</protein>
<feature type="compositionally biased region" description="Pro residues" evidence="2">
    <location>
        <begin position="1389"/>
        <end position="1438"/>
    </location>
</feature>
<feature type="region of interest" description="Disordered" evidence="2">
    <location>
        <begin position="1309"/>
        <end position="1535"/>
    </location>
</feature>
<feature type="transmembrane region" description="Helical" evidence="3">
    <location>
        <begin position="55"/>
        <end position="78"/>
    </location>
</feature>
<evidence type="ECO:0000313" key="4">
    <source>
        <dbReference type="EMBL" id="ROT63372.1"/>
    </source>
</evidence>
<feature type="region of interest" description="Disordered" evidence="2">
    <location>
        <begin position="1007"/>
        <end position="1039"/>
    </location>
</feature>
<evidence type="ECO:0000313" key="5">
    <source>
        <dbReference type="Proteomes" id="UP000283509"/>
    </source>
</evidence>
<organism evidence="4 5">
    <name type="scientific">Penaeus vannamei</name>
    <name type="common">Whiteleg shrimp</name>
    <name type="synonym">Litopenaeus vannamei</name>
    <dbReference type="NCBI Taxonomy" id="6689"/>
    <lineage>
        <taxon>Eukaryota</taxon>
        <taxon>Metazoa</taxon>
        <taxon>Ecdysozoa</taxon>
        <taxon>Arthropoda</taxon>
        <taxon>Crustacea</taxon>
        <taxon>Multicrustacea</taxon>
        <taxon>Malacostraca</taxon>
        <taxon>Eumalacostraca</taxon>
        <taxon>Eucarida</taxon>
        <taxon>Decapoda</taxon>
        <taxon>Dendrobranchiata</taxon>
        <taxon>Penaeoidea</taxon>
        <taxon>Penaeidae</taxon>
        <taxon>Penaeus</taxon>
    </lineage>
</organism>
<feature type="compositionally biased region" description="Polar residues" evidence="2">
    <location>
        <begin position="752"/>
        <end position="761"/>
    </location>
</feature>
<feature type="region of interest" description="Disordered" evidence="2">
    <location>
        <begin position="751"/>
        <end position="780"/>
    </location>
</feature>
<keyword evidence="3" id="KW-0812">Transmembrane</keyword>
<dbReference type="STRING" id="6689.A0A3R7PEM9"/>
<feature type="compositionally biased region" description="Pro residues" evidence="2">
    <location>
        <begin position="1492"/>
        <end position="1515"/>
    </location>
</feature>
<name>A0A3R7PEM9_PENVA</name>
<keyword evidence="3" id="KW-0472">Membrane</keyword>
<proteinExistence type="predicted"/>
<evidence type="ECO:0000256" key="3">
    <source>
        <dbReference type="SAM" id="Phobius"/>
    </source>
</evidence>
<dbReference type="PANTHER" id="PTHR24216:SF65">
    <property type="entry name" value="PAXILLIN-LIKE PROTEIN 1"/>
    <property type="match status" value="1"/>
</dbReference>
<feature type="transmembrane region" description="Helical" evidence="3">
    <location>
        <begin position="1181"/>
        <end position="1198"/>
    </location>
</feature>
<feature type="transmembrane region" description="Helical" evidence="3">
    <location>
        <begin position="144"/>
        <end position="166"/>
    </location>
</feature>
<reference evidence="4 5" key="1">
    <citation type="submission" date="2018-04" db="EMBL/GenBank/DDBJ databases">
        <authorList>
            <person name="Zhang X."/>
            <person name="Yuan J."/>
            <person name="Li F."/>
            <person name="Xiang J."/>
        </authorList>
    </citation>
    <scope>NUCLEOTIDE SEQUENCE [LARGE SCALE GENOMIC DNA]</scope>
    <source>
        <tissue evidence="4">Muscle</tissue>
    </source>
</reference>
<feature type="compositionally biased region" description="Basic and acidic residues" evidence="2">
    <location>
        <begin position="764"/>
        <end position="780"/>
    </location>
</feature>
<feature type="compositionally biased region" description="Pro residues" evidence="2">
    <location>
        <begin position="1309"/>
        <end position="1371"/>
    </location>
</feature>
<keyword evidence="1" id="KW-0175">Coiled coil</keyword>
<dbReference type="PRINTS" id="PR01217">
    <property type="entry name" value="PRICHEXTENSN"/>
</dbReference>
<comment type="caution">
    <text evidence="4">The sequence shown here is derived from an EMBL/GenBank/DDBJ whole genome shotgun (WGS) entry which is preliminary data.</text>
</comment>
<sequence length="1583" mass="175319">MLIILSSPSFSSHFITILILITPHHPHADHTSSPPSCSSHFTTLIFITRPSPSCSYIFITTLMLTTLHHPMFITYYLVSFSSSYSSHFTTLIFITLHAHPFIITLMLIPLHHPHFHHTSSPTSYSSHFINLILITPHHPHAHHFITTLMLITLHHSIFITLMLIILSSPPFSSHFIPTHMLITLHHPHFHPTSSPPSCSSYITTLIFHHASHPHFHPRSTTLIFITRTHTCNLSARVTNPHYHHAHHPHHTSSRHAHHFYHHRLISSHFTPPHAHHTSPPSFSSRVTTLINTSSRHAHHFIITLIFITRHHPHHTSSRPRHHFIITLNFHSPPSSHFITPTLIILSSPSFSSRAPPSSHFITPLLIILSSPSFSSHFITPSCSSHLTTLFYHHTLITFITPTLIILSSPSFSSRAPPSSHFITPTLHHFIITSFHHGTTLITFITPTLIILSSPSFSSRTSTILSVSPQPTITSTAGFVYRASRVSLGPGFSETPLGRYSSSVGDLRRGGGELEGEVVIELDDEPRKASSTSIAAVSTSSLSRVNHRVKGRGGPSEDLVLDIHDEDPKTTARVARAAKYSRGKVKRNVEEEITLALDDDDGADSALANQNLRHNSIPNIVVSQNADDEPFDPDLSRVCEDYDEDIIIEDLRTGNRSYVVDPRKPKGLGGRVKDRLFPNRHLPKKKKMNRAQKVEKYVDSLVVEDEMGRVTPVFEREEDLTHDDFEQKRKDLLQRKPKNFIEGEEEIIALDFPSTSGSQMPSTAAEERRKGGPRKGGDKRSAMRLEGIEEEVIERSSVVEAPTRPETILSPEGYEDYIGDALEDDYPELAGTTDAALDNQQLQIQQQLIQQQQEQEEQLALEEEERQAQLMYEEYQRQQAEPTGPLSGVAESRGLKRYGSSCDISRFEQGDGGGYDRSNDFNGNVEAFGRTSKVGGTGSGAFVAGKLAMFEKVNEEEYQRFVECQEVRRRVFRPPRKSGEYIEKFYSPQVIDNVDARATERGRSLRYYDDEYDSFDNPRSQASPTPERSPTPDRTYSPAVRAASARAHTEYITTNSDSKSLLSGCSSNVYASPCKAPRSPSPIFSVHRLCKPSPFSIRPSSYDLSSSFPRLPCTLSFLFLSPSFSFPPPCLGLLSSSLARYILCSLPLFSFIPLCSLGSCLVLSFCVSLLPTSSFSPPSSSSFLFSFLILFLLFLLLLLPSSLSFSLSHSFPSLSLPPTSVFSSLSLPPYLSPSSSPPLSPNLSLFFRFFLLPYADRSFTKVKTLQTSSSRRFIVTIPHLPSLQSPPLSSHLHPFYVTFHLHPSTFPLSIPPPSPHSRPLPTFPPLPSTIPSPTFPPLHLHPPPPPSPPTPSPSPHHPPPPHPPPDFDPSPSPLQRHLQPGSSAGHSSPSPSPPPHFPLPNPPSPHHPPPPLPHHPPTFPLSSNPPPPSSTSPLPPPHLPSLSQSPPAHHPPPPSQPLPHHPSSLSPRTLSPALTKRTCTIQASVQQVIRQSLPPPPSHHPPIPHNHPSIPPPPQHSPAKPHHLFQSPPPPPTIPLSFLDPLPALCRPAHTGFPPAGHSSAAYSNSSRKRAVSEEPLKPSGAIR</sequence>
<feature type="compositionally biased region" description="Polar residues" evidence="2">
    <location>
        <begin position="1476"/>
        <end position="1489"/>
    </location>
</feature>
<keyword evidence="5" id="KW-1185">Reference proteome</keyword>
<evidence type="ECO:0000256" key="2">
    <source>
        <dbReference type="SAM" id="MobiDB-lite"/>
    </source>
</evidence>
<feature type="compositionally biased region" description="Pro residues" evidence="2">
    <location>
        <begin position="1447"/>
        <end position="1459"/>
    </location>
</feature>
<dbReference type="PANTHER" id="PTHR24216">
    <property type="entry name" value="PAXILLIN-RELATED"/>
    <property type="match status" value="1"/>
</dbReference>
<feature type="region of interest" description="Disordered" evidence="2">
    <location>
        <begin position="1547"/>
        <end position="1583"/>
    </location>
</feature>
<feature type="coiled-coil region" evidence="1">
    <location>
        <begin position="836"/>
        <end position="880"/>
    </location>
</feature>
<reference evidence="4 5" key="2">
    <citation type="submission" date="2019-01" db="EMBL/GenBank/DDBJ databases">
        <title>The decoding of complex shrimp genome reveals the adaptation for benthos swimmer, frequently molting mechanism and breeding impact on genome.</title>
        <authorList>
            <person name="Sun Y."/>
            <person name="Gao Y."/>
            <person name="Yu Y."/>
        </authorList>
    </citation>
    <scope>NUCLEOTIDE SEQUENCE [LARGE SCALE GENOMIC DNA]</scope>
    <source>
        <tissue evidence="4">Muscle</tissue>
    </source>
</reference>
<feature type="transmembrane region" description="Helical" evidence="3">
    <location>
        <begin position="90"/>
        <end position="110"/>
    </location>
</feature>
<dbReference type="OrthoDB" id="6377461at2759"/>
<feature type="transmembrane region" description="Helical" evidence="3">
    <location>
        <begin position="1145"/>
        <end position="1169"/>
    </location>
</feature>
<feature type="compositionally biased region" description="Low complexity" evidence="2">
    <location>
        <begin position="1379"/>
        <end position="1388"/>
    </location>
</feature>